<dbReference type="Gene3D" id="3.20.20.450">
    <property type="entry name" value="EAL domain"/>
    <property type="match status" value="1"/>
</dbReference>
<proteinExistence type="predicted"/>
<evidence type="ECO:0000313" key="5">
    <source>
        <dbReference type="Proteomes" id="UP000264693"/>
    </source>
</evidence>
<dbReference type="GO" id="GO:0071111">
    <property type="term" value="F:cyclic-guanylate-specific phosphodiesterase activity"/>
    <property type="evidence" value="ECO:0007669"/>
    <property type="project" value="InterPro"/>
</dbReference>
<dbReference type="PANTHER" id="PTHR33121:SF71">
    <property type="entry name" value="OXYGEN SENSOR PROTEIN DOSP"/>
    <property type="match status" value="1"/>
</dbReference>
<dbReference type="NCBIfam" id="TIGR00254">
    <property type="entry name" value="GGDEF"/>
    <property type="match status" value="1"/>
</dbReference>
<feature type="domain" description="EAL" evidence="2">
    <location>
        <begin position="395"/>
        <end position="635"/>
    </location>
</feature>
<dbReference type="PANTHER" id="PTHR33121">
    <property type="entry name" value="CYCLIC DI-GMP PHOSPHODIESTERASE PDEF"/>
    <property type="match status" value="1"/>
</dbReference>
<dbReference type="InterPro" id="IPR035919">
    <property type="entry name" value="EAL_sf"/>
</dbReference>
<dbReference type="PROSITE" id="PS50883">
    <property type="entry name" value="EAL"/>
    <property type="match status" value="1"/>
</dbReference>
<dbReference type="Pfam" id="PF00990">
    <property type="entry name" value="GGDEF"/>
    <property type="match status" value="1"/>
</dbReference>
<dbReference type="EMBL" id="CP032101">
    <property type="protein sequence ID" value="AXX87487.1"/>
    <property type="molecule type" value="Genomic_DNA"/>
</dbReference>
<dbReference type="InterPro" id="IPR001633">
    <property type="entry name" value="EAL_dom"/>
</dbReference>
<dbReference type="SMART" id="SM00267">
    <property type="entry name" value="GGDEF"/>
    <property type="match status" value="1"/>
</dbReference>
<reference evidence="4 5" key="1">
    <citation type="submission" date="2018-08" db="EMBL/GenBank/DDBJ databases">
        <title>Complete genome of the Arcobacter marinus type strain JCM 15502.</title>
        <authorList>
            <person name="Miller W.G."/>
            <person name="Yee E."/>
            <person name="Huynh S."/>
            <person name="Parker C.T."/>
        </authorList>
    </citation>
    <scope>NUCLEOTIDE SEQUENCE [LARGE SCALE GENOMIC DNA]</scope>
    <source>
        <strain evidence="4 5">JCM 15502</strain>
    </source>
</reference>
<evidence type="ECO:0000313" key="4">
    <source>
        <dbReference type="EMBL" id="AXX87487.1"/>
    </source>
</evidence>
<dbReference type="CDD" id="cd01949">
    <property type="entry name" value="GGDEF"/>
    <property type="match status" value="1"/>
</dbReference>
<dbReference type="CDD" id="cd01948">
    <property type="entry name" value="EAL"/>
    <property type="match status" value="1"/>
</dbReference>
<feature type="transmembrane region" description="Helical" evidence="1">
    <location>
        <begin position="12"/>
        <end position="32"/>
    </location>
</feature>
<dbReference type="SMART" id="SM00052">
    <property type="entry name" value="EAL"/>
    <property type="match status" value="1"/>
</dbReference>
<evidence type="ECO:0000259" key="3">
    <source>
        <dbReference type="PROSITE" id="PS50887"/>
    </source>
</evidence>
<feature type="transmembrane region" description="Helical" evidence="1">
    <location>
        <begin position="193"/>
        <end position="214"/>
    </location>
</feature>
<name>A0A347TLK9_9BACT</name>
<dbReference type="InterPro" id="IPR043128">
    <property type="entry name" value="Rev_trsase/Diguanyl_cyclase"/>
</dbReference>
<feature type="domain" description="GGDEF" evidence="3">
    <location>
        <begin position="250"/>
        <end position="387"/>
    </location>
</feature>
<dbReference type="RefSeq" id="WP_118897411.1">
    <property type="nucleotide sequence ID" value="NZ_CP032101.1"/>
</dbReference>
<dbReference type="InterPro" id="IPR050706">
    <property type="entry name" value="Cyclic-di-GMP_PDE-like"/>
</dbReference>
<evidence type="ECO:0000259" key="2">
    <source>
        <dbReference type="PROSITE" id="PS50883"/>
    </source>
</evidence>
<sequence length="635" mass="73889">MKTFFELKDSHLLIIFAVIISFILFLLLLGTIKLEENIEKKMIQISTADVKSIVLNSAKSIKETLDKDKNYVEQILENRNFHNKIETNLETLVTQNIKYAYLLYKDNRGVFRFLVDGAKGLNKAFPNQKFDIDNKKWLMLFDTKAPIIIQNKYLKQISITYLVPIIQNNEVILILAIDFSIKKVKEINDIISIIKDTIIIVIFILLLFLFVLLIQSKRYISVKQSAYTDKLTNVFNRNYLQEYEEFINLDDYIIAAIDIDNFKLVNDNYGHNIGDKILKQVAVIILKSTRKKDDIVIRYGGEEFLIFAKVKRNDNLIALNVIERIFTNIQKEKFPISNKSNLDITVSIGVNLQPAKSKNFEEAFKLADKALYLAKDKGRNNIQIYNENSQVHDDNKLSINEIKEALDEKRVFCFYQKVVDTYTKEEIFSEALLRIRKKDNSIAEPIDIISSIKGTFILRNISKRVLKICFERLRKNKTMFLNVNLNSQDIKNDSIIKLLEKNAFLDKDISNRLGLEIILNEKIVKDNKVKENLLKLKELGYKIYIDNFGVGYSNLHYLCSIKVDYIKIDGDIIKSILEDKIAYLFVKNIINFAKEADIKVIAKHVFSNELYEKLKILNVDYCQGFLFDKPKSFDD</sequence>
<dbReference type="AlphaFoldDB" id="A0A347TLK9"/>
<keyword evidence="1" id="KW-1133">Transmembrane helix</keyword>
<keyword evidence="1" id="KW-0812">Transmembrane</keyword>
<dbReference type="KEGG" id="amar:AMRN_1759"/>
<gene>
    <name evidence="4" type="ORF">AMRN_1759</name>
</gene>
<dbReference type="SUPFAM" id="SSF141868">
    <property type="entry name" value="EAL domain-like"/>
    <property type="match status" value="1"/>
</dbReference>
<dbReference type="Pfam" id="PF00563">
    <property type="entry name" value="EAL"/>
    <property type="match status" value="1"/>
</dbReference>
<dbReference type="SUPFAM" id="SSF55073">
    <property type="entry name" value="Nucleotide cyclase"/>
    <property type="match status" value="1"/>
</dbReference>
<accession>A0A347TLK9</accession>
<keyword evidence="1" id="KW-0472">Membrane</keyword>
<dbReference type="PROSITE" id="PS50887">
    <property type="entry name" value="GGDEF"/>
    <property type="match status" value="1"/>
</dbReference>
<evidence type="ECO:0000256" key="1">
    <source>
        <dbReference type="SAM" id="Phobius"/>
    </source>
</evidence>
<dbReference type="Proteomes" id="UP000264693">
    <property type="component" value="Chromosome"/>
</dbReference>
<dbReference type="Gene3D" id="3.30.70.270">
    <property type="match status" value="1"/>
</dbReference>
<dbReference type="InterPro" id="IPR029787">
    <property type="entry name" value="Nucleotide_cyclase"/>
</dbReference>
<organism evidence="4 5">
    <name type="scientific">Malaciobacter marinus</name>
    <dbReference type="NCBI Taxonomy" id="505249"/>
    <lineage>
        <taxon>Bacteria</taxon>
        <taxon>Pseudomonadati</taxon>
        <taxon>Campylobacterota</taxon>
        <taxon>Epsilonproteobacteria</taxon>
        <taxon>Campylobacterales</taxon>
        <taxon>Arcobacteraceae</taxon>
        <taxon>Malaciobacter</taxon>
    </lineage>
</organism>
<protein>
    <submittedName>
        <fullName evidence="4">Diguanylate cyclase/phosphodiesterase</fullName>
    </submittedName>
</protein>
<dbReference type="InterPro" id="IPR000160">
    <property type="entry name" value="GGDEF_dom"/>
</dbReference>